<dbReference type="Proteomes" id="UP000323300">
    <property type="component" value="Unassembled WGS sequence"/>
</dbReference>
<dbReference type="AlphaFoldDB" id="A0A1I4BDH1"/>
<dbReference type="SUPFAM" id="SSF55961">
    <property type="entry name" value="Bet v1-like"/>
    <property type="match status" value="1"/>
</dbReference>
<dbReference type="OrthoDB" id="9803476at2"/>
<name>A0A1I4BDH1_9HYPH</name>
<evidence type="ECO:0000256" key="1">
    <source>
        <dbReference type="ARBA" id="ARBA00006817"/>
    </source>
</evidence>
<organism evidence="3 4">
    <name type="scientific">Neomesorhizobium albiziae</name>
    <dbReference type="NCBI Taxonomy" id="335020"/>
    <lineage>
        <taxon>Bacteria</taxon>
        <taxon>Pseudomonadati</taxon>
        <taxon>Pseudomonadota</taxon>
        <taxon>Alphaproteobacteria</taxon>
        <taxon>Hyphomicrobiales</taxon>
        <taxon>Phyllobacteriaceae</taxon>
        <taxon>Neomesorhizobium</taxon>
    </lineage>
</organism>
<protein>
    <submittedName>
        <fullName evidence="3">Uncharacterized conserved protein YndB, AHSA1/START domain</fullName>
    </submittedName>
</protein>
<dbReference type="RefSeq" id="WP_149761331.1">
    <property type="nucleotide sequence ID" value="NZ_BSPE01000007.1"/>
</dbReference>
<reference evidence="3 4" key="1">
    <citation type="submission" date="2016-10" db="EMBL/GenBank/DDBJ databases">
        <authorList>
            <person name="Varghese N."/>
            <person name="Submissions S."/>
        </authorList>
    </citation>
    <scope>NUCLEOTIDE SEQUENCE [LARGE SCALE GENOMIC DNA]</scope>
    <source>
        <strain evidence="3 4">DSM 21822</strain>
    </source>
</reference>
<dbReference type="Pfam" id="PF08327">
    <property type="entry name" value="AHSA1"/>
    <property type="match status" value="1"/>
</dbReference>
<evidence type="ECO:0000313" key="4">
    <source>
        <dbReference type="Proteomes" id="UP000323300"/>
    </source>
</evidence>
<proteinExistence type="inferred from homology"/>
<comment type="similarity">
    <text evidence="1">Belongs to the AHA1 family.</text>
</comment>
<evidence type="ECO:0000313" key="3">
    <source>
        <dbReference type="EMBL" id="SFK66862.1"/>
    </source>
</evidence>
<evidence type="ECO:0000259" key="2">
    <source>
        <dbReference type="Pfam" id="PF08327"/>
    </source>
</evidence>
<dbReference type="InterPro" id="IPR013538">
    <property type="entry name" value="ASHA1/2-like_C"/>
</dbReference>
<sequence length="154" mass="16860">MTIAAPVNHDTIVLERLYDASPARVFEAFADPEARMRWGAPSSNTGLVYDEADFRVGGLDISRCGPKSNLIYRVETRYHDIVPEQRIISTEIVSEGVNRLSFSLITVQIEAAREGTKLTLTDQIAAFGGASMIEGSRAGFNAALDNLHAEFART</sequence>
<dbReference type="InterPro" id="IPR023393">
    <property type="entry name" value="START-like_dom_sf"/>
</dbReference>
<dbReference type="EMBL" id="FOSL01000010">
    <property type="protein sequence ID" value="SFK66862.1"/>
    <property type="molecule type" value="Genomic_DNA"/>
</dbReference>
<feature type="domain" description="Activator of Hsp90 ATPase homologue 1/2-like C-terminal" evidence="2">
    <location>
        <begin position="19"/>
        <end position="151"/>
    </location>
</feature>
<gene>
    <name evidence="3" type="ORF">SAMN04488498_11076</name>
</gene>
<accession>A0A1I4BDH1</accession>
<keyword evidence="4" id="KW-1185">Reference proteome</keyword>
<dbReference type="Gene3D" id="3.30.530.20">
    <property type="match status" value="1"/>
</dbReference>
<dbReference type="CDD" id="cd08900">
    <property type="entry name" value="SRPBCC_CalC_Aha1-like_7"/>
    <property type="match status" value="1"/>
</dbReference>